<organism evidence="7 8">
    <name type="scientific">Sporothrix schenckii 1099-18</name>
    <dbReference type="NCBI Taxonomy" id="1397361"/>
    <lineage>
        <taxon>Eukaryota</taxon>
        <taxon>Fungi</taxon>
        <taxon>Dikarya</taxon>
        <taxon>Ascomycota</taxon>
        <taxon>Pezizomycotina</taxon>
        <taxon>Sordariomycetes</taxon>
        <taxon>Sordariomycetidae</taxon>
        <taxon>Ophiostomatales</taxon>
        <taxon>Ophiostomataceae</taxon>
        <taxon>Sporothrix</taxon>
    </lineage>
</organism>
<dbReference type="PROSITE" id="PS50048">
    <property type="entry name" value="ZN2_CY6_FUNGAL_2"/>
    <property type="match status" value="1"/>
</dbReference>
<dbReference type="RefSeq" id="XP_016582499.1">
    <property type="nucleotide sequence ID" value="XM_016727019.1"/>
</dbReference>
<dbReference type="SMART" id="SM00066">
    <property type="entry name" value="GAL4"/>
    <property type="match status" value="1"/>
</dbReference>
<dbReference type="InterPro" id="IPR036864">
    <property type="entry name" value="Zn2-C6_fun-type_DNA-bd_sf"/>
</dbReference>
<keyword evidence="1" id="KW-0479">Metal-binding</keyword>
<proteinExistence type="predicted"/>
<keyword evidence="3" id="KW-0805">Transcription regulation</keyword>
<evidence type="ECO:0000256" key="5">
    <source>
        <dbReference type="ARBA" id="ARBA00023242"/>
    </source>
</evidence>
<dbReference type="PANTHER" id="PTHR47660">
    <property type="entry name" value="TRANSCRIPTION FACTOR WITH C2H2 AND ZN(2)-CYS(6) DNA BINDING DOMAIN (EUROFUNG)-RELATED-RELATED"/>
    <property type="match status" value="1"/>
</dbReference>
<accession>A0A0F2LQI2</accession>
<dbReference type="GO" id="GO:0000981">
    <property type="term" value="F:DNA-binding transcription factor activity, RNA polymerase II-specific"/>
    <property type="evidence" value="ECO:0007669"/>
    <property type="project" value="InterPro"/>
</dbReference>
<dbReference type="EMBL" id="AXCR01000014">
    <property type="protein sequence ID" value="KJR79823.1"/>
    <property type="molecule type" value="Genomic_DNA"/>
</dbReference>
<name>A0A0F2LQI2_SPOSC</name>
<protein>
    <submittedName>
        <fullName evidence="7">RNA polymerase 2 mediator complex component</fullName>
    </submittedName>
</protein>
<keyword evidence="4" id="KW-0804">Transcription</keyword>
<dbReference type="KEGG" id="ssck:SPSK_00038"/>
<evidence type="ECO:0000313" key="8">
    <source>
        <dbReference type="Proteomes" id="UP000033710"/>
    </source>
</evidence>
<dbReference type="CDD" id="cd00067">
    <property type="entry name" value="GAL4"/>
    <property type="match status" value="1"/>
</dbReference>
<keyword evidence="5" id="KW-0539">Nucleus</keyword>
<evidence type="ECO:0000256" key="3">
    <source>
        <dbReference type="ARBA" id="ARBA00023015"/>
    </source>
</evidence>
<dbReference type="PROSITE" id="PS00463">
    <property type="entry name" value="ZN2_CY6_FUNGAL_1"/>
    <property type="match status" value="1"/>
</dbReference>
<dbReference type="InterPro" id="IPR001138">
    <property type="entry name" value="Zn2Cys6_DnaBD"/>
</dbReference>
<dbReference type="GO" id="GO:0008270">
    <property type="term" value="F:zinc ion binding"/>
    <property type="evidence" value="ECO:0007669"/>
    <property type="project" value="InterPro"/>
</dbReference>
<dbReference type="GeneID" id="27662296"/>
<dbReference type="SUPFAM" id="SSF57701">
    <property type="entry name" value="Zn2/Cys6 DNA-binding domain"/>
    <property type="match status" value="1"/>
</dbReference>
<gene>
    <name evidence="7" type="ORF">SPSK_00038</name>
</gene>
<evidence type="ECO:0000256" key="4">
    <source>
        <dbReference type="ARBA" id="ARBA00023163"/>
    </source>
</evidence>
<dbReference type="PANTHER" id="PTHR47660:SF3">
    <property type="entry name" value="FINGER DOMAIN PROTEIN, PUTATIVE (AFU_ORTHOLOGUE AFUA_4G03310)-RELATED"/>
    <property type="match status" value="1"/>
</dbReference>
<dbReference type="Pfam" id="PF00172">
    <property type="entry name" value="Zn_clus"/>
    <property type="match status" value="1"/>
</dbReference>
<evidence type="ECO:0000313" key="7">
    <source>
        <dbReference type="EMBL" id="KJR79823.1"/>
    </source>
</evidence>
<dbReference type="Gene3D" id="4.10.240.10">
    <property type="entry name" value="Zn(2)-C6 fungal-type DNA-binding domain"/>
    <property type="match status" value="1"/>
</dbReference>
<evidence type="ECO:0000259" key="6">
    <source>
        <dbReference type="PROSITE" id="PS50048"/>
    </source>
</evidence>
<evidence type="ECO:0000256" key="2">
    <source>
        <dbReference type="ARBA" id="ARBA00022833"/>
    </source>
</evidence>
<dbReference type="VEuPathDB" id="FungiDB:SPSK_00038"/>
<reference evidence="7 8" key="2">
    <citation type="journal article" date="2015" name="Eukaryot. Cell">
        <title>Asexual propagation of a virulent clone complex in a human and feline outbreak of sporotrichosis.</title>
        <authorList>
            <person name="Teixeira Mde M."/>
            <person name="Rodrigues A.M."/>
            <person name="Tsui C.K."/>
            <person name="de Almeida L.G."/>
            <person name="Van Diepeningen A.D."/>
            <person name="van den Ende B.G."/>
            <person name="Fernandes G.F."/>
            <person name="Kano R."/>
            <person name="Hamelin R.C."/>
            <person name="Lopes-Bezerra L.M."/>
            <person name="Vasconcelos A.T."/>
            <person name="de Hoog S."/>
            <person name="de Camargo Z.P."/>
            <person name="Felipe M.S."/>
        </authorList>
    </citation>
    <scope>NUCLEOTIDE SEQUENCE [LARGE SCALE GENOMIC DNA]</scope>
    <source>
        <strain evidence="7 8">1099-18</strain>
    </source>
</reference>
<keyword evidence="2" id="KW-0862">Zinc</keyword>
<reference evidence="7 8" key="1">
    <citation type="journal article" date="2014" name="BMC Genomics">
        <title>Comparative genomics of the major fungal agents of human and animal Sporotrichosis: Sporothrix schenckii and Sporothrix brasiliensis.</title>
        <authorList>
            <person name="Teixeira M.M."/>
            <person name="de Almeida L.G."/>
            <person name="Kubitschek-Barreira P."/>
            <person name="Alves F.L."/>
            <person name="Kioshima E.S."/>
            <person name="Abadio A.K."/>
            <person name="Fernandes L."/>
            <person name="Derengowski L.S."/>
            <person name="Ferreira K.S."/>
            <person name="Souza R.C."/>
            <person name="Ruiz J.C."/>
            <person name="de Andrade N.C."/>
            <person name="Paes H.C."/>
            <person name="Nicola A.M."/>
            <person name="Albuquerque P."/>
            <person name="Gerber A.L."/>
            <person name="Martins V.P."/>
            <person name="Peconick L.D."/>
            <person name="Neto A.V."/>
            <person name="Chaucanez C.B."/>
            <person name="Silva P.A."/>
            <person name="Cunha O.L."/>
            <person name="de Oliveira F.F."/>
            <person name="dos Santos T.C."/>
            <person name="Barros A.L."/>
            <person name="Soares M.A."/>
            <person name="de Oliveira L.M."/>
            <person name="Marini M.M."/>
            <person name="Villalobos-Duno H."/>
            <person name="Cunha M.M."/>
            <person name="de Hoog S."/>
            <person name="da Silveira J.F."/>
            <person name="Henrissat B."/>
            <person name="Nino-Vega G.A."/>
            <person name="Cisalpino P.S."/>
            <person name="Mora-Montes H.M."/>
            <person name="Almeida S.R."/>
            <person name="Stajich J.E."/>
            <person name="Lopes-Bezerra L.M."/>
            <person name="Vasconcelos A.T."/>
            <person name="Felipe M.S."/>
        </authorList>
    </citation>
    <scope>NUCLEOTIDE SEQUENCE [LARGE SCALE GENOMIC DNA]</scope>
    <source>
        <strain evidence="7 8">1099-18</strain>
    </source>
</reference>
<feature type="domain" description="Zn(2)-C6 fungal-type" evidence="6">
    <location>
        <begin position="9"/>
        <end position="39"/>
    </location>
</feature>
<dbReference type="OrthoDB" id="5355161at2759"/>
<dbReference type="AlphaFoldDB" id="A0A0F2LQI2"/>
<comment type="caution">
    <text evidence="7">The sequence shown here is derived from an EMBL/GenBank/DDBJ whole genome shotgun (WGS) entry which is preliminary data.</text>
</comment>
<evidence type="ECO:0000256" key="1">
    <source>
        <dbReference type="ARBA" id="ARBA00022723"/>
    </source>
</evidence>
<dbReference type="Proteomes" id="UP000033710">
    <property type="component" value="Unassembled WGS sequence"/>
</dbReference>
<sequence length="428" mass="47558">MGMFLEPKACKACAKSKRKCGREQPACLRCQSRGTACNYPPWRPGTFVAILDDAPPTVNTAPTPSLPITSTNGTPEASIPPARCMLSRPPLSPSASSAAIVPTETPLACHTPLPRISSRQCLAWFLNTNSWKIEHSESSVTTAYSSSFLKMYVARMQDWLAQWADTGTNPFIHLRLYNARFPDNLQIAYTTLTTYRNRTKHNAELVLDIVENQASKLVDGSGDGILSGGSDASHTLSLLDQCARLHALIVYQTISLFDGDIRARHLAEGRLPLLSRWAMQVVDSARQKFSSTSTVLDMTTALYFGPMDSHEHPWYLWILTESIRRAWLIANGLNAIYCMLQRGWHPCPGGVMITTRRGLWDAPSALEWEANCSVGAPEGVGFMPRFALNQLFRTSTPDQVDDFTLLMMEITYGIEPVQKWQKENATTE</sequence>